<proteinExistence type="predicted"/>
<reference evidence="1" key="2">
    <citation type="journal article" date="2015" name="Fish Shellfish Immunol.">
        <title>Early steps in the European eel (Anguilla anguilla)-Vibrio vulnificus interaction in the gills: Role of the RtxA13 toxin.</title>
        <authorList>
            <person name="Callol A."/>
            <person name="Pajuelo D."/>
            <person name="Ebbesson L."/>
            <person name="Teles M."/>
            <person name="MacKenzie S."/>
            <person name="Amaro C."/>
        </authorList>
    </citation>
    <scope>NUCLEOTIDE SEQUENCE</scope>
</reference>
<name>A0A0E9RP91_ANGAN</name>
<protein>
    <submittedName>
        <fullName evidence="1">Uncharacterized protein</fullName>
    </submittedName>
</protein>
<sequence>MNHKITNSRDIHTHIYMQTHILAQRNRCGFSHFSFTMNYE</sequence>
<reference evidence="1" key="1">
    <citation type="submission" date="2014-11" db="EMBL/GenBank/DDBJ databases">
        <authorList>
            <person name="Amaro Gonzalez C."/>
        </authorList>
    </citation>
    <scope>NUCLEOTIDE SEQUENCE</scope>
</reference>
<evidence type="ECO:0000313" key="1">
    <source>
        <dbReference type="EMBL" id="JAH30188.1"/>
    </source>
</evidence>
<organism evidence="1">
    <name type="scientific">Anguilla anguilla</name>
    <name type="common">European freshwater eel</name>
    <name type="synonym">Muraena anguilla</name>
    <dbReference type="NCBI Taxonomy" id="7936"/>
    <lineage>
        <taxon>Eukaryota</taxon>
        <taxon>Metazoa</taxon>
        <taxon>Chordata</taxon>
        <taxon>Craniata</taxon>
        <taxon>Vertebrata</taxon>
        <taxon>Euteleostomi</taxon>
        <taxon>Actinopterygii</taxon>
        <taxon>Neopterygii</taxon>
        <taxon>Teleostei</taxon>
        <taxon>Anguilliformes</taxon>
        <taxon>Anguillidae</taxon>
        <taxon>Anguilla</taxon>
    </lineage>
</organism>
<dbReference type="EMBL" id="GBXM01078389">
    <property type="protein sequence ID" value="JAH30188.1"/>
    <property type="molecule type" value="Transcribed_RNA"/>
</dbReference>
<accession>A0A0E9RP91</accession>
<dbReference type="AlphaFoldDB" id="A0A0E9RP91"/>